<dbReference type="EMBL" id="CP061038">
    <property type="protein sequence ID" value="QNQ08079.1"/>
    <property type="molecule type" value="Genomic_DNA"/>
</dbReference>
<accession>A0A7H0LEH6</accession>
<dbReference type="AlphaFoldDB" id="A0A7H0LEH6"/>
<feature type="transmembrane region" description="Helical" evidence="1">
    <location>
        <begin position="46"/>
        <end position="70"/>
    </location>
</feature>
<dbReference type="Proteomes" id="UP000516148">
    <property type="component" value="Chromosome"/>
</dbReference>
<protein>
    <submittedName>
        <fullName evidence="2">Uncharacterized protein</fullName>
    </submittedName>
</protein>
<evidence type="ECO:0000313" key="2">
    <source>
        <dbReference type="EMBL" id="QNQ08079.1"/>
    </source>
</evidence>
<evidence type="ECO:0000313" key="3">
    <source>
        <dbReference type="Proteomes" id="UP000516148"/>
    </source>
</evidence>
<feature type="transmembrane region" description="Helical" evidence="1">
    <location>
        <begin position="12"/>
        <end position="34"/>
    </location>
</feature>
<evidence type="ECO:0000256" key="1">
    <source>
        <dbReference type="SAM" id="Phobius"/>
    </source>
</evidence>
<name>A0A7H0LEH6_9SPHN</name>
<keyword evidence="3" id="KW-1185">Reference proteome</keyword>
<gene>
    <name evidence="2" type="ORF">H3Z74_15010</name>
</gene>
<keyword evidence="1" id="KW-0812">Transmembrane</keyword>
<proteinExistence type="predicted"/>
<dbReference type="RefSeq" id="WP_187760410.1">
    <property type="nucleotide sequence ID" value="NZ_CP061038.1"/>
</dbReference>
<keyword evidence="1" id="KW-0472">Membrane</keyword>
<dbReference type="KEGG" id="spap:H3Z74_15010"/>
<reference evidence="2 3" key="1">
    <citation type="submission" date="2020-09" db="EMBL/GenBank/DDBJ databases">
        <title>Sphingomonas sp., a new species isolated from pork steak.</title>
        <authorList>
            <person name="Heidler von Heilborn D."/>
        </authorList>
    </citation>
    <scope>NUCLEOTIDE SEQUENCE [LARGE SCALE GENOMIC DNA]</scope>
    <source>
        <strain evidence="3">S8-3T</strain>
    </source>
</reference>
<sequence>MIGSVAPAQEPRAVNALFMLGLIAWPIIFVWFLFLPGYSRSLRVAALSYAFVLPVLAVVGYGLEFLAAWLNAMAR</sequence>
<keyword evidence="1" id="KW-1133">Transmembrane helix</keyword>
<organism evidence="2 3">
    <name type="scientific">Sphingomonas alpina</name>
    <dbReference type="NCBI Taxonomy" id="653931"/>
    <lineage>
        <taxon>Bacteria</taxon>
        <taxon>Pseudomonadati</taxon>
        <taxon>Pseudomonadota</taxon>
        <taxon>Alphaproteobacteria</taxon>
        <taxon>Sphingomonadales</taxon>
        <taxon>Sphingomonadaceae</taxon>
        <taxon>Sphingomonas</taxon>
    </lineage>
</organism>